<dbReference type="Proteomes" id="UP000184383">
    <property type="component" value="Unassembled WGS sequence"/>
</dbReference>
<dbReference type="SUPFAM" id="SSF48366">
    <property type="entry name" value="Ras GEF"/>
    <property type="match status" value="1"/>
</dbReference>
<proteinExistence type="predicted"/>
<dbReference type="Pfam" id="PF00617">
    <property type="entry name" value="RasGEF"/>
    <property type="match status" value="1"/>
</dbReference>
<dbReference type="VEuPathDB" id="FungiDB:ASPWEDRAFT_173582"/>
<evidence type="ECO:0000313" key="3">
    <source>
        <dbReference type="Proteomes" id="UP000184383"/>
    </source>
</evidence>
<dbReference type="EMBL" id="KV878213">
    <property type="protein sequence ID" value="OJJ34158.1"/>
    <property type="molecule type" value="Genomic_DNA"/>
</dbReference>
<sequence length="510" mass="57919">MHSVSPFEEAVFEPSPQLMFPSPDGNQYNLPGMGDMSHFSPHHSPDDSIGAPLIPQQSSYPSLFRSSVEIPRFFVAYRWWEDEATTVLWAFDVQEIKRVIRYGLFRDGSLPRTALQSRNATTIDTFLLTLVEPHERLFLANLSHVQKVEEILRRTSVTSSPLMAWSWFPSLQDSELDPRAIAVAIDSESHLHFNRISFEEWVRYSLGYSAAAVEWFFQQHTAFYIHLLNYLHSFPEEVGRYVEVEQHLRTRSPFAHRALVRCLLHVQAEGSSDMPLAPAPGFDFIAGPIQRLFKNSPPSLKSILKVLSVLGARFRRTYVHTPEMNWNKAFDTDATFIEDLLASTSALDFGRTLTTFDESTFAELNEQSIVTNNSAVKGILVQWDSLSMAVWECCSALPDLTPYILECLEALFMIRNYHSLTAILNGIQKYSISTLSSGTTSGTTSTVTIEQILPPESTYLLDSFENYAAYRQQFHEAPGIPFLLPHIRDFKQNGELALHQMFQDMQASIS</sequence>
<dbReference type="GO" id="GO:0005085">
    <property type="term" value="F:guanyl-nucleotide exchange factor activity"/>
    <property type="evidence" value="ECO:0007669"/>
    <property type="project" value="InterPro"/>
</dbReference>
<protein>
    <recommendedName>
        <fullName evidence="1">Ras-GEF domain-containing protein</fullName>
    </recommendedName>
</protein>
<dbReference type="OrthoDB" id="4312812at2759"/>
<accession>A0A1L9RH16</accession>
<dbReference type="Gene3D" id="1.10.840.10">
    <property type="entry name" value="Ras guanine-nucleotide exchange factors catalytic domain"/>
    <property type="match status" value="1"/>
</dbReference>
<evidence type="ECO:0000313" key="2">
    <source>
        <dbReference type="EMBL" id="OJJ34158.1"/>
    </source>
</evidence>
<reference evidence="3" key="1">
    <citation type="journal article" date="2017" name="Genome Biol.">
        <title>Comparative genomics reveals high biological diversity and specific adaptations in the industrially and medically important fungal genus Aspergillus.</title>
        <authorList>
            <person name="de Vries R.P."/>
            <person name="Riley R."/>
            <person name="Wiebenga A."/>
            <person name="Aguilar-Osorio G."/>
            <person name="Amillis S."/>
            <person name="Uchima C.A."/>
            <person name="Anderluh G."/>
            <person name="Asadollahi M."/>
            <person name="Askin M."/>
            <person name="Barry K."/>
            <person name="Battaglia E."/>
            <person name="Bayram O."/>
            <person name="Benocci T."/>
            <person name="Braus-Stromeyer S.A."/>
            <person name="Caldana C."/>
            <person name="Canovas D."/>
            <person name="Cerqueira G.C."/>
            <person name="Chen F."/>
            <person name="Chen W."/>
            <person name="Choi C."/>
            <person name="Clum A."/>
            <person name="Dos Santos R.A."/>
            <person name="Damasio A.R."/>
            <person name="Diallinas G."/>
            <person name="Emri T."/>
            <person name="Fekete E."/>
            <person name="Flipphi M."/>
            <person name="Freyberg S."/>
            <person name="Gallo A."/>
            <person name="Gournas C."/>
            <person name="Habgood R."/>
            <person name="Hainaut M."/>
            <person name="Harispe M.L."/>
            <person name="Henrissat B."/>
            <person name="Hilden K.S."/>
            <person name="Hope R."/>
            <person name="Hossain A."/>
            <person name="Karabika E."/>
            <person name="Karaffa L."/>
            <person name="Karanyi Z."/>
            <person name="Krasevec N."/>
            <person name="Kuo A."/>
            <person name="Kusch H."/>
            <person name="LaButti K."/>
            <person name="Lagendijk E.L."/>
            <person name="Lapidus A."/>
            <person name="Levasseur A."/>
            <person name="Lindquist E."/>
            <person name="Lipzen A."/>
            <person name="Logrieco A.F."/>
            <person name="MacCabe A."/>
            <person name="Maekelae M.R."/>
            <person name="Malavazi I."/>
            <person name="Melin P."/>
            <person name="Meyer V."/>
            <person name="Mielnichuk N."/>
            <person name="Miskei M."/>
            <person name="Molnar A.P."/>
            <person name="Mule G."/>
            <person name="Ngan C.Y."/>
            <person name="Orejas M."/>
            <person name="Orosz E."/>
            <person name="Ouedraogo J.P."/>
            <person name="Overkamp K.M."/>
            <person name="Park H.-S."/>
            <person name="Perrone G."/>
            <person name="Piumi F."/>
            <person name="Punt P.J."/>
            <person name="Ram A.F."/>
            <person name="Ramon A."/>
            <person name="Rauscher S."/>
            <person name="Record E."/>
            <person name="Riano-Pachon D.M."/>
            <person name="Robert V."/>
            <person name="Roehrig J."/>
            <person name="Ruller R."/>
            <person name="Salamov A."/>
            <person name="Salih N.S."/>
            <person name="Samson R.A."/>
            <person name="Sandor E."/>
            <person name="Sanguinetti M."/>
            <person name="Schuetze T."/>
            <person name="Sepcic K."/>
            <person name="Shelest E."/>
            <person name="Sherlock G."/>
            <person name="Sophianopoulou V."/>
            <person name="Squina F.M."/>
            <person name="Sun H."/>
            <person name="Susca A."/>
            <person name="Todd R.B."/>
            <person name="Tsang A."/>
            <person name="Unkles S.E."/>
            <person name="van de Wiele N."/>
            <person name="van Rossen-Uffink D."/>
            <person name="Oliveira J.V."/>
            <person name="Vesth T.C."/>
            <person name="Visser J."/>
            <person name="Yu J.-H."/>
            <person name="Zhou M."/>
            <person name="Andersen M.R."/>
            <person name="Archer D.B."/>
            <person name="Baker S.E."/>
            <person name="Benoit I."/>
            <person name="Brakhage A.A."/>
            <person name="Braus G.H."/>
            <person name="Fischer R."/>
            <person name="Frisvad J.C."/>
            <person name="Goldman G.H."/>
            <person name="Houbraken J."/>
            <person name="Oakley B."/>
            <person name="Pocsi I."/>
            <person name="Scazzocchio C."/>
            <person name="Seiboth B."/>
            <person name="vanKuyk P.A."/>
            <person name="Wortman J."/>
            <person name="Dyer P.S."/>
            <person name="Grigoriev I.V."/>
        </authorList>
    </citation>
    <scope>NUCLEOTIDE SEQUENCE [LARGE SCALE GENOMIC DNA]</scope>
    <source>
        <strain evidence="3">DTO 134E9</strain>
    </source>
</reference>
<dbReference type="InterPro" id="IPR023578">
    <property type="entry name" value="Ras_GEF_dom_sf"/>
</dbReference>
<dbReference type="STRING" id="1073089.A0A1L9RH16"/>
<dbReference type="GO" id="GO:0007264">
    <property type="term" value="P:small GTPase-mediated signal transduction"/>
    <property type="evidence" value="ECO:0007669"/>
    <property type="project" value="InterPro"/>
</dbReference>
<dbReference type="RefSeq" id="XP_040687834.1">
    <property type="nucleotide sequence ID" value="XM_040831102.1"/>
</dbReference>
<gene>
    <name evidence="2" type="ORF">ASPWEDRAFT_173582</name>
</gene>
<keyword evidence="3" id="KW-1185">Reference proteome</keyword>
<organism evidence="2 3">
    <name type="scientific">Aspergillus wentii DTO 134E9</name>
    <dbReference type="NCBI Taxonomy" id="1073089"/>
    <lineage>
        <taxon>Eukaryota</taxon>
        <taxon>Fungi</taxon>
        <taxon>Dikarya</taxon>
        <taxon>Ascomycota</taxon>
        <taxon>Pezizomycotina</taxon>
        <taxon>Eurotiomycetes</taxon>
        <taxon>Eurotiomycetidae</taxon>
        <taxon>Eurotiales</taxon>
        <taxon>Aspergillaceae</taxon>
        <taxon>Aspergillus</taxon>
        <taxon>Aspergillus subgen. Cremei</taxon>
    </lineage>
</organism>
<evidence type="ECO:0000259" key="1">
    <source>
        <dbReference type="Pfam" id="PF00617"/>
    </source>
</evidence>
<dbReference type="AlphaFoldDB" id="A0A1L9RH16"/>
<dbReference type="InterPro" id="IPR001895">
    <property type="entry name" value="RASGEF_cat_dom"/>
</dbReference>
<dbReference type="GeneID" id="63746950"/>
<feature type="domain" description="Ras-GEF" evidence="1">
    <location>
        <begin position="405"/>
        <end position="491"/>
    </location>
</feature>
<dbReference type="InterPro" id="IPR036964">
    <property type="entry name" value="RASGEF_cat_dom_sf"/>
</dbReference>
<name>A0A1L9RH16_ASPWE</name>